<dbReference type="Proteomes" id="UP000178417">
    <property type="component" value="Unassembled WGS sequence"/>
</dbReference>
<evidence type="ECO:0000256" key="1">
    <source>
        <dbReference type="SAM" id="Phobius"/>
    </source>
</evidence>
<keyword evidence="1" id="KW-0812">Transmembrane</keyword>
<dbReference type="STRING" id="1802579.A2310_02830"/>
<name>A0A1F4SSW2_UNCSA</name>
<reference evidence="2 3" key="1">
    <citation type="journal article" date="2016" name="Nat. Commun.">
        <title>Thousands of microbial genomes shed light on interconnected biogeochemical processes in an aquifer system.</title>
        <authorList>
            <person name="Anantharaman K."/>
            <person name="Brown C.T."/>
            <person name="Hug L.A."/>
            <person name="Sharon I."/>
            <person name="Castelle C.J."/>
            <person name="Probst A.J."/>
            <person name="Thomas B.C."/>
            <person name="Singh A."/>
            <person name="Wilkins M.J."/>
            <person name="Karaoz U."/>
            <person name="Brodie E.L."/>
            <person name="Williams K.H."/>
            <person name="Hubbard S.S."/>
            <person name="Banfield J.F."/>
        </authorList>
    </citation>
    <scope>NUCLEOTIDE SEQUENCE [LARGE SCALE GENOMIC DNA]</scope>
</reference>
<proteinExistence type="predicted"/>
<accession>A0A1F4SSW2</accession>
<keyword evidence="1" id="KW-0472">Membrane</keyword>
<keyword evidence="1" id="KW-1133">Transmembrane helix</keyword>
<organism evidence="2 3">
    <name type="scientific">candidate division WOR-1 bacterium RIFOXYB2_FULL_37_13</name>
    <dbReference type="NCBI Taxonomy" id="1802579"/>
    <lineage>
        <taxon>Bacteria</taxon>
        <taxon>Bacillati</taxon>
        <taxon>Saganbacteria</taxon>
    </lineage>
</organism>
<feature type="transmembrane region" description="Helical" evidence="1">
    <location>
        <begin position="6"/>
        <end position="22"/>
    </location>
</feature>
<feature type="transmembrane region" description="Helical" evidence="1">
    <location>
        <begin position="144"/>
        <end position="168"/>
    </location>
</feature>
<evidence type="ECO:0000313" key="2">
    <source>
        <dbReference type="EMBL" id="OGC23518.1"/>
    </source>
</evidence>
<dbReference type="AlphaFoldDB" id="A0A1F4SSW2"/>
<evidence type="ECO:0000313" key="3">
    <source>
        <dbReference type="Proteomes" id="UP000178417"/>
    </source>
</evidence>
<protein>
    <submittedName>
        <fullName evidence="2">Uncharacterized protein</fullName>
    </submittedName>
</protein>
<dbReference type="EMBL" id="MEUB01000017">
    <property type="protein sequence ID" value="OGC23518.1"/>
    <property type="molecule type" value="Genomic_DNA"/>
</dbReference>
<sequence length="171" mass="19422">MPNVIILISGIFLGIVGFYLFYKFLSKKKLLTPADCNSRDAEDFLKKRGFQIVEKKRQSSVVVYVNGKGHLNTEAADFIVERDRKRYVVKVVNEIGVDPTEPAMRRKLIEFSKLFPGLEILLLNLNGGELQEIKLKFPKSETELLFTVFVASFIVLGIVALVVLLVQLKLY</sequence>
<comment type="caution">
    <text evidence="2">The sequence shown here is derived from an EMBL/GenBank/DDBJ whole genome shotgun (WGS) entry which is preliminary data.</text>
</comment>
<gene>
    <name evidence="2" type="ORF">A2310_02830</name>
</gene>